<accession>A0A200QGX0</accession>
<keyword evidence="2" id="KW-1185">Reference proteome</keyword>
<protein>
    <submittedName>
        <fullName evidence="1">Uncharacterized protein</fullName>
    </submittedName>
</protein>
<reference evidence="1 2" key="1">
    <citation type="journal article" date="2017" name="Mol. Plant">
        <title>The Genome of Medicinal Plant Macleaya cordata Provides New Insights into Benzylisoquinoline Alkaloids Metabolism.</title>
        <authorList>
            <person name="Liu X."/>
            <person name="Liu Y."/>
            <person name="Huang P."/>
            <person name="Ma Y."/>
            <person name="Qing Z."/>
            <person name="Tang Q."/>
            <person name="Cao H."/>
            <person name="Cheng P."/>
            <person name="Zheng Y."/>
            <person name="Yuan Z."/>
            <person name="Zhou Y."/>
            <person name="Liu J."/>
            <person name="Tang Z."/>
            <person name="Zhuo Y."/>
            <person name="Zhang Y."/>
            <person name="Yu L."/>
            <person name="Huang J."/>
            <person name="Yang P."/>
            <person name="Peng Q."/>
            <person name="Zhang J."/>
            <person name="Jiang W."/>
            <person name="Zhang Z."/>
            <person name="Lin K."/>
            <person name="Ro D.K."/>
            <person name="Chen X."/>
            <person name="Xiong X."/>
            <person name="Shang Y."/>
            <person name="Huang S."/>
            <person name="Zeng J."/>
        </authorList>
    </citation>
    <scope>NUCLEOTIDE SEQUENCE [LARGE SCALE GENOMIC DNA]</scope>
    <source>
        <strain evidence="2">cv. BLH2017</strain>
        <tissue evidence="1">Root</tissue>
    </source>
</reference>
<evidence type="ECO:0000313" key="1">
    <source>
        <dbReference type="EMBL" id="OVA09743.1"/>
    </source>
</evidence>
<comment type="caution">
    <text evidence="1">The sequence shown here is derived from an EMBL/GenBank/DDBJ whole genome shotgun (WGS) entry which is preliminary data.</text>
</comment>
<name>A0A200QGX0_MACCD</name>
<dbReference type="InParanoid" id="A0A200QGX0"/>
<sequence>MKSGFSHELGVIQQPAINSKEAPPLCKNGGSLSELAPSLHPQVIRLLNFVDVVSEPSSSSSFCK</sequence>
<gene>
    <name evidence="1" type="ORF">BVC80_9101g284</name>
</gene>
<dbReference type="EMBL" id="MVGT01002051">
    <property type="protein sequence ID" value="OVA09743.1"/>
    <property type="molecule type" value="Genomic_DNA"/>
</dbReference>
<dbReference type="AlphaFoldDB" id="A0A200QGX0"/>
<organism evidence="1 2">
    <name type="scientific">Macleaya cordata</name>
    <name type="common">Five-seeded plume-poppy</name>
    <name type="synonym">Bocconia cordata</name>
    <dbReference type="NCBI Taxonomy" id="56857"/>
    <lineage>
        <taxon>Eukaryota</taxon>
        <taxon>Viridiplantae</taxon>
        <taxon>Streptophyta</taxon>
        <taxon>Embryophyta</taxon>
        <taxon>Tracheophyta</taxon>
        <taxon>Spermatophyta</taxon>
        <taxon>Magnoliopsida</taxon>
        <taxon>Ranunculales</taxon>
        <taxon>Papaveraceae</taxon>
        <taxon>Papaveroideae</taxon>
        <taxon>Macleaya</taxon>
    </lineage>
</organism>
<evidence type="ECO:0000313" key="2">
    <source>
        <dbReference type="Proteomes" id="UP000195402"/>
    </source>
</evidence>
<dbReference type="Proteomes" id="UP000195402">
    <property type="component" value="Unassembled WGS sequence"/>
</dbReference>
<proteinExistence type="predicted"/>